<reference evidence="3 4" key="1">
    <citation type="journal article" date="2020" name="Genome Biol. Evol.">
        <title>Comparative genomics of strictly vertically transmitted, feminizing microsporidia endosymbionts of amphipod crustaceans.</title>
        <authorList>
            <person name="Cormier A."/>
            <person name="Chebbi M.A."/>
            <person name="Giraud I."/>
            <person name="Wattier R."/>
            <person name="Teixeira M."/>
            <person name="Gilbert C."/>
            <person name="Rigaud T."/>
            <person name="Cordaux R."/>
        </authorList>
    </citation>
    <scope>NUCLEOTIDE SEQUENCE [LARGE SCALE GENOMIC DNA]</scope>
    <source>
        <strain evidence="3 4">Ou3-Ou53</strain>
    </source>
</reference>
<feature type="compositionally biased region" description="Acidic residues" evidence="1">
    <location>
        <begin position="71"/>
        <end position="80"/>
    </location>
</feature>
<evidence type="ECO:0000313" key="3">
    <source>
        <dbReference type="EMBL" id="KAF9765034.1"/>
    </source>
</evidence>
<keyword evidence="2" id="KW-0732">Signal</keyword>
<dbReference type="EMBL" id="SBJO01000002">
    <property type="protein sequence ID" value="KAF9765034.1"/>
    <property type="molecule type" value="Genomic_DNA"/>
</dbReference>
<feature type="compositionally biased region" description="Acidic residues" evidence="1">
    <location>
        <begin position="120"/>
        <end position="138"/>
    </location>
</feature>
<feature type="compositionally biased region" description="Basic and acidic residues" evidence="1">
    <location>
        <begin position="48"/>
        <end position="70"/>
    </location>
</feature>
<sequence length="150" mass="17493">MKLIVIIYFLEAVLCSFLRGAISKLLISQNDLSPILSDVPNPSYNSSSEERSRELKKEKQKKEEKEKNMEDFLEGMEEWSNEQQEFGSIPEYGPYKHGMTEFDNRGNILRKSRTSKKSADDEEDGESEEDDEIEEDDEKGFKKLMKKIRN</sequence>
<accession>A0A9P6H3N7</accession>
<evidence type="ECO:0000256" key="2">
    <source>
        <dbReference type="SAM" id="SignalP"/>
    </source>
</evidence>
<feature type="chain" id="PRO_5040207538" evidence="2">
    <location>
        <begin position="24"/>
        <end position="150"/>
    </location>
</feature>
<name>A0A9P6H3N7_9MICR</name>
<proteinExistence type="predicted"/>
<comment type="caution">
    <text evidence="3">The sequence shown here is derived from an EMBL/GenBank/DDBJ whole genome shotgun (WGS) entry which is preliminary data.</text>
</comment>
<keyword evidence="4" id="KW-1185">Reference proteome</keyword>
<feature type="region of interest" description="Disordered" evidence="1">
    <location>
        <begin position="36"/>
        <end position="150"/>
    </location>
</feature>
<evidence type="ECO:0000313" key="4">
    <source>
        <dbReference type="Proteomes" id="UP000740883"/>
    </source>
</evidence>
<organism evidence="3 4">
    <name type="scientific">Nosema granulosis</name>
    <dbReference type="NCBI Taxonomy" id="83296"/>
    <lineage>
        <taxon>Eukaryota</taxon>
        <taxon>Fungi</taxon>
        <taxon>Fungi incertae sedis</taxon>
        <taxon>Microsporidia</taxon>
        <taxon>Nosematidae</taxon>
        <taxon>Nosema</taxon>
    </lineage>
</organism>
<dbReference type="Proteomes" id="UP000740883">
    <property type="component" value="Unassembled WGS sequence"/>
</dbReference>
<protein>
    <submittedName>
        <fullName evidence="3">Uncharacterized protein</fullName>
    </submittedName>
</protein>
<evidence type="ECO:0000256" key="1">
    <source>
        <dbReference type="SAM" id="MobiDB-lite"/>
    </source>
</evidence>
<feature type="signal peptide" evidence="2">
    <location>
        <begin position="1"/>
        <end position="23"/>
    </location>
</feature>
<gene>
    <name evidence="3" type="ORF">NGRA_0075</name>
</gene>
<dbReference type="AlphaFoldDB" id="A0A9P6H3N7"/>